<accession>A0A0G1B472</accession>
<evidence type="ECO:0000313" key="7">
    <source>
        <dbReference type="Proteomes" id="UP000034875"/>
    </source>
</evidence>
<dbReference type="GO" id="GO:0008761">
    <property type="term" value="F:UDP-N-acetylglucosamine 2-epimerase activity"/>
    <property type="evidence" value="ECO:0007669"/>
    <property type="project" value="UniProtKB-EC"/>
</dbReference>
<dbReference type="EMBL" id="LCCZ01000060">
    <property type="protein sequence ID" value="KKS41136.1"/>
    <property type="molecule type" value="Genomic_DNA"/>
</dbReference>
<dbReference type="EC" id="5.1.3.14" evidence="3"/>
<reference evidence="6 7" key="1">
    <citation type="journal article" date="2015" name="Nature">
        <title>rRNA introns, odd ribosomes, and small enigmatic genomes across a large radiation of phyla.</title>
        <authorList>
            <person name="Brown C.T."/>
            <person name="Hug L.A."/>
            <person name="Thomas B.C."/>
            <person name="Sharon I."/>
            <person name="Castelle C.J."/>
            <person name="Singh A."/>
            <person name="Wilkins M.J."/>
            <person name="Williams K.H."/>
            <person name="Banfield J.F."/>
        </authorList>
    </citation>
    <scope>NUCLEOTIDE SEQUENCE [LARGE SCALE GENOMIC DNA]</scope>
</reference>
<dbReference type="SUPFAM" id="SSF53756">
    <property type="entry name" value="UDP-Glycosyltransferase/glycogen phosphorylase"/>
    <property type="match status" value="1"/>
</dbReference>
<evidence type="ECO:0000256" key="1">
    <source>
        <dbReference type="ARBA" id="ARBA00023235"/>
    </source>
</evidence>
<dbReference type="InterPro" id="IPR029767">
    <property type="entry name" value="WecB-like"/>
</dbReference>
<keyword evidence="1 4" id="KW-0413">Isomerase</keyword>
<dbReference type="CDD" id="cd03786">
    <property type="entry name" value="GTB_UDP-GlcNAc_2-Epimerase"/>
    <property type="match status" value="1"/>
</dbReference>
<dbReference type="NCBIfam" id="TIGR00236">
    <property type="entry name" value="wecB"/>
    <property type="match status" value="1"/>
</dbReference>
<evidence type="ECO:0000313" key="6">
    <source>
        <dbReference type="EMBL" id="KKS41136.1"/>
    </source>
</evidence>
<feature type="domain" description="UDP-N-acetylglucosamine 2-epimerase" evidence="5">
    <location>
        <begin position="22"/>
        <end position="306"/>
    </location>
</feature>
<dbReference type="InterPro" id="IPR003331">
    <property type="entry name" value="UDP_GlcNAc_Epimerase_2_dom"/>
</dbReference>
<sequence>MKLACCYGTRPEFIKMAPVVLELKKRQAVVPVLICSGQHQDLLRGIGEDFGLKPDIELDVRKKIGNTSDLSELAAGLIAQFSAAFRRIGPDAVMVQGDAASAAFAALAAFHRQLPIYYIEAGLRTYDLSQPFPEEGYRQMISRIACVMFCPTNIDRDNLIQERIPKDRIFVVGNTVVDALKGLSLRQQRQSLKDLKDKKIIVTIHRRENWGEPMRRILAALKKIAASYSEYEFVVSVHPNPTVKAVVENNLKNKQRFTLINPPTYKQFIELLARSFGVITDSGGIQEESPSLGIPCLVVREKTERLAEGIGKNRRCYRKSLEVIILSGFILRRKIKILLEK</sequence>
<dbReference type="PANTHER" id="PTHR43174">
    <property type="entry name" value="UDP-N-ACETYLGLUCOSAMINE 2-EPIMERASE"/>
    <property type="match status" value="1"/>
</dbReference>
<name>A0A0G1B472_9BACT</name>
<evidence type="ECO:0000259" key="5">
    <source>
        <dbReference type="Pfam" id="PF02350"/>
    </source>
</evidence>
<dbReference type="Proteomes" id="UP000034875">
    <property type="component" value="Unassembled WGS sequence"/>
</dbReference>
<dbReference type="AlphaFoldDB" id="A0A0G1B472"/>
<proteinExistence type="inferred from homology"/>
<comment type="caution">
    <text evidence="6">The sequence shown here is derived from an EMBL/GenBank/DDBJ whole genome shotgun (WGS) entry which is preliminary data.</text>
</comment>
<comment type="similarity">
    <text evidence="2 4">Belongs to the UDP-N-acetylglucosamine 2-epimerase family.</text>
</comment>
<dbReference type="PANTHER" id="PTHR43174:SF2">
    <property type="entry name" value="UDP-N-ACETYLGLUCOSAMINE 2-EPIMERASE"/>
    <property type="match status" value="1"/>
</dbReference>
<protein>
    <recommendedName>
        <fullName evidence="3">UDP-N-acetylglucosamine 2-epimerase (non-hydrolyzing)</fullName>
        <ecNumber evidence="3">5.1.3.14</ecNumber>
    </recommendedName>
</protein>
<evidence type="ECO:0000256" key="4">
    <source>
        <dbReference type="RuleBase" id="RU003513"/>
    </source>
</evidence>
<gene>
    <name evidence="6" type="ORF">UV05_C0060G0005</name>
</gene>
<dbReference type="PATRIC" id="fig|1618341.3.peg.763"/>
<evidence type="ECO:0000256" key="3">
    <source>
        <dbReference type="ARBA" id="ARBA00038858"/>
    </source>
</evidence>
<dbReference type="Gene3D" id="3.40.50.2000">
    <property type="entry name" value="Glycogen Phosphorylase B"/>
    <property type="match status" value="2"/>
</dbReference>
<dbReference type="Pfam" id="PF02350">
    <property type="entry name" value="Epimerase_2"/>
    <property type="match status" value="1"/>
</dbReference>
<evidence type="ECO:0000256" key="2">
    <source>
        <dbReference type="ARBA" id="ARBA00038209"/>
    </source>
</evidence>
<organism evidence="6 7">
    <name type="scientific">candidate division CPR1 bacterium GW2011_GWA2_42_17</name>
    <dbReference type="NCBI Taxonomy" id="1618341"/>
    <lineage>
        <taxon>Bacteria</taxon>
        <taxon>candidate division CPR1</taxon>
    </lineage>
</organism>